<dbReference type="Gene3D" id="1.20.1050.10">
    <property type="match status" value="1"/>
</dbReference>
<dbReference type="InterPro" id="IPR036249">
    <property type="entry name" value="Thioredoxin-like_sf"/>
</dbReference>
<dbReference type="Pfam" id="PF02798">
    <property type="entry name" value="GST_N"/>
    <property type="match status" value="1"/>
</dbReference>
<dbReference type="Gene3D" id="3.40.30.10">
    <property type="entry name" value="Glutaredoxin"/>
    <property type="match status" value="1"/>
</dbReference>
<feature type="domain" description="GST N-terminal" evidence="3">
    <location>
        <begin position="1"/>
        <end position="82"/>
    </location>
</feature>
<evidence type="ECO:0000313" key="5">
    <source>
        <dbReference type="EMBL" id="CAD7636695.1"/>
    </source>
</evidence>
<dbReference type="GO" id="GO:0006749">
    <property type="term" value="P:glutathione metabolic process"/>
    <property type="evidence" value="ECO:0007669"/>
    <property type="project" value="TreeGrafter"/>
</dbReference>
<dbReference type="AlphaFoldDB" id="A0A7R9Q8Q8"/>
<comment type="similarity">
    <text evidence="2">Belongs to the GST superfamily.</text>
</comment>
<feature type="domain" description="GST C-terminal" evidence="4">
    <location>
        <begin position="88"/>
        <end position="210"/>
    </location>
</feature>
<dbReference type="OrthoDB" id="6491150at2759"/>
<evidence type="ECO:0000256" key="2">
    <source>
        <dbReference type="RuleBase" id="RU003494"/>
    </source>
</evidence>
<dbReference type="PANTHER" id="PTHR43969">
    <property type="entry name" value="GLUTATHIONE S TRANSFERASE D10, ISOFORM A-RELATED"/>
    <property type="match status" value="1"/>
</dbReference>
<dbReference type="PROSITE" id="PS50404">
    <property type="entry name" value="GST_NTER"/>
    <property type="match status" value="1"/>
</dbReference>
<dbReference type="FunFam" id="1.20.1050.10:FF:000007">
    <property type="entry name" value="Glutathione S-transferase 1-1"/>
    <property type="match status" value="1"/>
</dbReference>
<name>A0A7R9Q8Q8_9ACAR</name>
<dbReference type="EMBL" id="CAJPVJ010000017">
    <property type="protein sequence ID" value="CAG2158280.1"/>
    <property type="molecule type" value="Genomic_DNA"/>
</dbReference>
<dbReference type="GO" id="GO:0004364">
    <property type="term" value="F:glutathione transferase activity"/>
    <property type="evidence" value="ECO:0007669"/>
    <property type="project" value="TreeGrafter"/>
</dbReference>
<dbReference type="SUPFAM" id="SSF52833">
    <property type="entry name" value="Thioredoxin-like"/>
    <property type="match status" value="1"/>
</dbReference>
<dbReference type="CDD" id="cd03177">
    <property type="entry name" value="GST_C_Delta_Epsilon"/>
    <property type="match status" value="1"/>
</dbReference>
<evidence type="ECO:0008006" key="7">
    <source>
        <dbReference type="Google" id="ProtNLM"/>
    </source>
</evidence>
<comment type="subunit">
    <text evidence="1">Homodimer.</text>
</comment>
<dbReference type="SFLD" id="SFLDG01153">
    <property type="entry name" value="Main.4:_Theta-like"/>
    <property type="match status" value="1"/>
</dbReference>
<dbReference type="CDD" id="cd03045">
    <property type="entry name" value="GST_N_Delta_Epsilon"/>
    <property type="match status" value="1"/>
</dbReference>
<dbReference type="InterPro" id="IPR004046">
    <property type="entry name" value="GST_C"/>
</dbReference>
<dbReference type="SUPFAM" id="SSF47616">
    <property type="entry name" value="GST C-terminal domain-like"/>
    <property type="match status" value="1"/>
</dbReference>
<accession>A0A7R9Q8Q8</accession>
<evidence type="ECO:0000313" key="6">
    <source>
        <dbReference type="Proteomes" id="UP000728032"/>
    </source>
</evidence>
<evidence type="ECO:0000256" key="1">
    <source>
        <dbReference type="ARBA" id="ARBA00011738"/>
    </source>
</evidence>
<dbReference type="SFLD" id="SFLDG00358">
    <property type="entry name" value="Main_(cytGST)"/>
    <property type="match status" value="1"/>
</dbReference>
<dbReference type="InterPro" id="IPR010987">
    <property type="entry name" value="Glutathione-S-Trfase_C-like"/>
</dbReference>
<dbReference type="SFLD" id="SFLDS00019">
    <property type="entry name" value="Glutathione_Transferase_(cytos"/>
    <property type="match status" value="1"/>
</dbReference>
<dbReference type="Pfam" id="PF00043">
    <property type="entry name" value="GST_C"/>
    <property type="match status" value="1"/>
</dbReference>
<evidence type="ECO:0000259" key="4">
    <source>
        <dbReference type="PROSITE" id="PS50405"/>
    </source>
</evidence>
<sequence>MVIDLYFVGPSPPCRAVMMAAKHLNIELNPNFVDLMKGEQKEEWFLKLNPQHCLPTICDNGYVLWESRAIMTYLANKYAPNSSLYPSDPEKRAVVDRILQWDLGTIYRNIGEFLAPIMRDGKNANDLDPEKGKRIKEALQILNDSLAVQRFVAGNEITLADLSVLASLSLAEVFDYDMISTYDNVKEWSDRLKRDLPYYEEINKEPITLFKAYVKSRADQNTNSQ</sequence>
<organism evidence="5">
    <name type="scientific">Oppiella nova</name>
    <dbReference type="NCBI Taxonomy" id="334625"/>
    <lineage>
        <taxon>Eukaryota</taxon>
        <taxon>Metazoa</taxon>
        <taxon>Ecdysozoa</taxon>
        <taxon>Arthropoda</taxon>
        <taxon>Chelicerata</taxon>
        <taxon>Arachnida</taxon>
        <taxon>Acari</taxon>
        <taxon>Acariformes</taxon>
        <taxon>Sarcoptiformes</taxon>
        <taxon>Oribatida</taxon>
        <taxon>Brachypylina</taxon>
        <taxon>Oppioidea</taxon>
        <taxon>Oppiidae</taxon>
        <taxon>Oppiella</taxon>
    </lineage>
</organism>
<dbReference type="FunFam" id="3.40.30.10:FF:000034">
    <property type="entry name" value="glutathione S-transferase 1"/>
    <property type="match status" value="1"/>
</dbReference>
<dbReference type="PROSITE" id="PS50405">
    <property type="entry name" value="GST_CTER"/>
    <property type="match status" value="1"/>
</dbReference>
<dbReference type="EMBL" id="OC914842">
    <property type="protein sequence ID" value="CAD7636695.1"/>
    <property type="molecule type" value="Genomic_DNA"/>
</dbReference>
<keyword evidence="6" id="KW-1185">Reference proteome</keyword>
<dbReference type="InterPro" id="IPR004045">
    <property type="entry name" value="Glutathione_S-Trfase_N"/>
</dbReference>
<dbReference type="InterPro" id="IPR040079">
    <property type="entry name" value="Glutathione_S-Trfase"/>
</dbReference>
<dbReference type="PANTHER" id="PTHR43969:SF9">
    <property type="entry name" value="GLUTATHIONE S TRANSFERASE D10, ISOFORM A-RELATED"/>
    <property type="match status" value="1"/>
</dbReference>
<protein>
    <recommendedName>
        <fullName evidence="7">Glutathione transferase</fullName>
    </recommendedName>
</protein>
<gene>
    <name evidence="5" type="ORF">ONB1V03_LOCUS359</name>
</gene>
<evidence type="ECO:0000259" key="3">
    <source>
        <dbReference type="PROSITE" id="PS50404"/>
    </source>
</evidence>
<proteinExistence type="inferred from homology"/>
<reference evidence="5" key="1">
    <citation type="submission" date="2020-11" db="EMBL/GenBank/DDBJ databases">
        <authorList>
            <person name="Tran Van P."/>
        </authorList>
    </citation>
    <scope>NUCLEOTIDE SEQUENCE</scope>
</reference>
<dbReference type="Proteomes" id="UP000728032">
    <property type="component" value="Unassembled WGS sequence"/>
</dbReference>
<dbReference type="InterPro" id="IPR036282">
    <property type="entry name" value="Glutathione-S-Trfase_C_sf"/>
</dbReference>